<dbReference type="RefSeq" id="WP_008599455.1">
    <property type="nucleotide sequence ID" value="NZ_AMRV01000001.1"/>
</dbReference>
<dbReference type="Gene3D" id="1.25.40.10">
    <property type="entry name" value="Tetratricopeptide repeat domain"/>
    <property type="match status" value="1"/>
</dbReference>
<dbReference type="EMBL" id="AMRV01000001">
    <property type="protein sequence ID" value="EMD84154.1"/>
    <property type="molecule type" value="Genomic_DNA"/>
</dbReference>
<evidence type="ECO:0000313" key="1">
    <source>
        <dbReference type="EMBL" id="EMD84154.1"/>
    </source>
</evidence>
<dbReference type="InterPro" id="IPR011990">
    <property type="entry name" value="TPR-like_helical_dom_sf"/>
</dbReference>
<comment type="caution">
    <text evidence="1">The sequence shown here is derived from an EMBL/GenBank/DDBJ whole genome shotgun (WGS) entry which is preliminary data.</text>
</comment>
<protein>
    <recommendedName>
        <fullName evidence="3">Adenylate cyclase</fullName>
    </recommendedName>
</protein>
<organism evidence="1 2">
    <name type="scientific">Pacificimonas flava</name>
    <dbReference type="NCBI Taxonomy" id="1234595"/>
    <lineage>
        <taxon>Bacteria</taxon>
        <taxon>Pseudomonadati</taxon>
        <taxon>Pseudomonadota</taxon>
        <taxon>Alphaproteobacteria</taxon>
        <taxon>Sphingomonadales</taxon>
        <taxon>Sphingosinicellaceae</taxon>
        <taxon>Pacificimonas</taxon>
    </lineage>
</organism>
<proteinExistence type="predicted"/>
<dbReference type="SUPFAM" id="SSF48452">
    <property type="entry name" value="TPR-like"/>
    <property type="match status" value="1"/>
</dbReference>
<gene>
    <name evidence="1" type="ORF">C725_0084</name>
</gene>
<reference evidence="1 2" key="1">
    <citation type="journal article" date="2013" name="Genome Announc.">
        <title>Draft Genome Sequence of Strain JLT2015T, Belonging to the Family Sphingomonadaceae of the Alphaproteobacteria.</title>
        <authorList>
            <person name="Tang K."/>
            <person name="Liu K."/>
            <person name="Li S."/>
            <person name="Jiao N."/>
        </authorList>
    </citation>
    <scope>NUCLEOTIDE SEQUENCE [LARGE SCALE GENOMIC DNA]</scope>
    <source>
        <strain evidence="1 2">JLT2015</strain>
    </source>
</reference>
<keyword evidence="2" id="KW-1185">Reference proteome</keyword>
<evidence type="ECO:0000313" key="2">
    <source>
        <dbReference type="Proteomes" id="UP000011717"/>
    </source>
</evidence>
<name>M2TBZ7_9SPHN</name>
<dbReference type="Proteomes" id="UP000011717">
    <property type="component" value="Unassembled WGS sequence"/>
</dbReference>
<evidence type="ECO:0008006" key="3">
    <source>
        <dbReference type="Google" id="ProtNLM"/>
    </source>
</evidence>
<accession>M2TBZ7</accession>
<dbReference type="AlphaFoldDB" id="M2TBZ7"/>
<dbReference type="PATRIC" id="fig|1234595.3.peg.84"/>
<dbReference type="OrthoDB" id="7209629at2"/>
<sequence length="579" mass="63254">MLPSKSAGLFGELSTLPEEAFAEEEVLQELESVLRDPAFRRAPALARLLRYLVNETLAGRGDVSADRIAAECFGRPETVDSQRHSDPPVQVTRLRRLLSEHYRSVRGERRVLLDLVPGDHRIRFARSPASHEPPEKKSMTGRLHAMRTSPARRAALWASGASLIAALAIGGLSYRDAAPGSSASAGGSDRAATSGAATMAYPILAIDRIEPLSSGKPTVRHAGWLTAELRSALPRFRRLTILDGVAEKGVADYRLTGDVLREGSGWLLRLRLTDERDRSGGIVWRLQRSIDKTGAKMALAEAARSAVTQIAQQRGIIHSRESRAEGKDRSPGYRCLMLWRDGFDSPDIEDRRRVRNCLDSILASGNRAPAIPAALAWSLSAREQAADPRTRNLDGALAAARSAVALDPSDSFAQMSLGHVQFLAGDPAFAKADARALALNPYDPDVALYVGLHRLYAGEESGAALLDQAERYHVQPPAALITAQVVAAVLAGDDDSVRLYADRMVRDSRARFPKAFWQAIAAGARGDRPKANAYWREFEADHPLAAQQFQDLVAGFGMRPPVAMRLDAWIERHVRSERN</sequence>